<comment type="caution">
    <text evidence="1">The sequence shown here is derived from an EMBL/GenBank/DDBJ whole genome shotgun (WGS) entry which is preliminary data.</text>
</comment>
<dbReference type="SUPFAM" id="SSF53300">
    <property type="entry name" value="vWA-like"/>
    <property type="match status" value="1"/>
</dbReference>
<name>A0A1C7M288_GRIFR</name>
<dbReference type="AlphaFoldDB" id="A0A1C7M288"/>
<keyword evidence="2" id="KW-1185">Reference proteome</keyword>
<protein>
    <recommendedName>
        <fullName evidence="3">VWFA domain-containing protein</fullName>
    </recommendedName>
</protein>
<dbReference type="OMA" id="ASKCEQF"/>
<dbReference type="OrthoDB" id="2142040at2759"/>
<sequence>MILDPWRASGGVRPGRHSLLWQISRPNMTQTESIFAFLNNTKTGENMKDSLSIRRLFDSVRPAGITPIGEKLEQLLLYYMESLDQARSRQDAGDPDALKAIKPVNYIILTDGAPTDDPEDVIVNIARRLDRGNYPLSQLGLQFVQIGNSPEATAFLNELDNGLSDAHGIRDIVDTTPYLGGELSAEMIIKILLGGINRRVDRRGGQSVI</sequence>
<evidence type="ECO:0000313" key="1">
    <source>
        <dbReference type="EMBL" id="OBZ70496.1"/>
    </source>
</evidence>
<dbReference type="InterPro" id="IPR036465">
    <property type="entry name" value="vWFA_dom_sf"/>
</dbReference>
<accession>A0A1C7M288</accession>
<gene>
    <name evidence="1" type="ORF">A0H81_09664</name>
</gene>
<dbReference type="PANTHER" id="PTHR34706:SF1">
    <property type="entry name" value="VWFA DOMAIN-CONTAINING PROTEIN"/>
    <property type="match status" value="1"/>
</dbReference>
<dbReference type="PANTHER" id="PTHR34706">
    <property type="entry name" value="SLR1338 PROTEIN"/>
    <property type="match status" value="1"/>
</dbReference>
<dbReference type="STRING" id="5627.A0A1C7M288"/>
<dbReference type="EMBL" id="LUGG01000014">
    <property type="protein sequence ID" value="OBZ70496.1"/>
    <property type="molecule type" value="Genomic_DNA"/>
</dbReference>
<proteinExistence type="predicted"/>
<organism evidence="1 2">
    <name type="scientific">Grifola frondosa</name>
    <name type="common">Maitake</name>
    <name type="synonym">Polyporus frondosus</name>
    <dbReference type="NCBI Taxonomy" id="5627"/>
    <lineage>
        <taxon>Eukaryota</taxon>
        <taxon>Fungi</taxon>
        <taxon>Dikarya</taxon>
        <taxon>Basidiomycota</taxon>
        <taxon>Agaricomycotina</taxon>
        <taxon>Agaricomycetes</taxon>
        <taxon>Polyporales</taxon>
        <taxon>Grifolaceae</taxon>
        <taxon>Grifola</taxon>
    </lineage>
</organism>
<evidence type="ECO:0000313" key="2">
    <source>
        <dbReference type="Proteomes" id="UP000092993"/>
    </source>
</evidence>
<evidence type="ECO:0008006" key="3">
    <source>
        <dbReference type="Google" id="ProtNLM"/>
    </source>
</evidence>
<reference evidence="1 2" key="1">
    <citation type="submission" date="2016-03" db="EMBL/GenBank/DDBJ databases">
        <title>Whole genome sequencing of Grifola frondosa 9006-11.</title>
        <authorList>
            <person name="Min B."/>
            <person name="Park H."/>
            <person name="Kim J.-G."/>
            <person name="Cho H."/>
            <person name="Oh Y.-L."/>
            <person name="Kong W.-S."/>
            <person name="Choi I.-G."/>
        </authorList>
    </citation>
    <scope>NUCLEOTIDE SEQUENCE [LARGE SCALE GENOMIC DNA]</scope>
    <source>
        <strain evidence="1 2">9006-11</strain>
    </source>
</reference>
<dbReference type="Proteomes" id="UP000092993">
    <property type="component" value="Unassembled WGS sequence"/>
</dbReference>